<dbReference type="EMBL" id="MU277551">
    <property type="protein sequence ID" value="KAI0054284.1"/>
    <property type="molecule type" value="Genomic_DNA"/>
</dbReference>
<comment type="caution">
    <text evidence="1">The sequence shown here is derived from an EMBL/GenBank/DDBJ whole genome shotgun (WGS) entry which is preliminary data.</text>
</comment>
<proteinExistence type="predicted"/>
<reference evidence="1" key="1">
    <citation type="submission" date="2021-03" db="EMBL/GenBank/DDBJ databases">
        <authorList>
            <consortium name="DOE Joint Genome Institute"/>
            <person name="Ahrendt S."/>
            <person name="Looney B.P."/>
            <person name="Miyauchi S."/>
            <person name="Morin E."/>
            <person name="Drula E."/>
            <person name="Courty P.E."/>
            <person name="Chicoki N."/>
            <person name="Fauchery L."/>
            <person name="Kohler A."/>
            <person name="Kuo A."/>
            <person name="Labutti K."/>
            <person name="Pangilinan J."/>
            <person name="Lipzen A."/>
            <person name="Riley R."/>
            <person name="Andreopoulos W."/>
            <person name="He G."/>
            <person name="Johnson J."/>
            <person name="Barry K.W."/>
            <person name="Grigoriev I.V."/>
            <person name="Nagy L."/>
            <person name="Hibbett D."/>
            <person name="Henrissat B."/>
            <person name="Matheny P.B."/>
            <person name="Labbe J."/>
            <person name="Martin F."/>
        </authorList>
    </citation>
    <scope>NUCLEOTIDE SEQUENCE</scope>
    <source>
        <strain evidence="1">HHB10654</strain>
    </source>
</reference>
<keyword evidence="2" id="KW-1185">Reference proteome</keyword>
<protein>
    <submittedName>
        <fullName evidence="1">Uncharacterized protein</fullName>
    </submittedName>
</protein>
<sequence>REIRDHTLRMMHRKNKRSPLPQQPTEDELKLYEVRGIRGPEETNFRVWLESNLGRPWNKRAAEVFAKSFRIRNGKMATREELEKRFIRHLYALQKQRVGFKQDKTPKEQQKERDRATANGRRTRQSGLGVRRVQGGMAHPDTAELTKWLAKLPISCMSGDESDHKDGKISYVVPTLIWRSDEFTHLLLVLDDLQLSTHWTSYDKPAAGNFPHDRIRSDRVDTNAIVPVGLPINCYHVNYRAILTPHEKKRLKMKSPIDLTVSKAALE</sequence>
<gene>
    <name evidence="1" type="ORF">BV25DRAFT_1817251</name>
</gene>
<dbReference type="Proteomes" id="UP000814140">
    <property type="component" value="Unassembled WGS sequence"/>
</dbReference>
<reference evidence="1" key="2">
    <citation type="journal article" date="2022" name="New Phytol.">
        <title>Evolutionary transition to the ectomycorrhizal habit in the genomes of a hyperdiverse lineage of mushroom-forming fungi.</title>
        <authorList>
            <person name="Looney B."/>
            <person name="Miyauchi S."/>
            <person name="Morin E."/>
            <person name="Drula E."/>
            <person name="Courty P.E."/>
            <person name="Kohler A."/>
            <person name="Kuo A."/>
            <person name="LaButti K."/>
            <person name="Pangilinan J."/>
            <person name="Lipzen A."/>
            <person name="Riley R."/>
            <person name="Andreopoulos W."/>
            <person name="He G."/>
            <person name="Johnson J."/>
            <person name="Nolan M."/>
            <person name="Tritt A."/>
            <person name="Barry K.W."/>
            <person name="Grigoriev I.V."/>
            <person name="Nagy L.G."/>
            <person name="Hibbett D."/>
            <person name="Henrissat B."/>
            <person name="Matheny P.B."/>
            <person name="Labbe J."/>
            <person name="Martin F.M."/>
        </authorList>
    </citation>
    <scope>NUCLEOTIDE SEQUENCE</scope>
    <source>
        <strain evidence="1">HHB10654</strain>
    </source>
</reference>
<evidence type="ECO:0000313" key="1">
    <source>
        <dbReference type="EMBL" id="KAI0054284.1"/>
    </source>
</evidence>
<organism evidence="1 2">
    <name type="scientific">Artomyces pyxidatus</name>
    <dbReference type="NCBI Taxonomy" id="48021"/>
    <lineage>
        <taxon>Eukaryota</taxon>
        <taxon>Fungi</taxon>
        <taxon>Dikarya</taxon>
        <taxon>Basidiomycota</taxon>
        <taxon>Agaricomycotina</taxon>
        <taxon>Agaricomycetes</taxon>
        <taxon>Russulales</taxon>
        <taxon>Auriscalpiaceae</taxon>
        <taxon>Artomyces</taxon>
    </lineage>
</organism>
<name>A0ACB8SD76_9AGAM</name>
<feature type="non-terminal residue" evidence="1">
    <location>
        <position position="1"/>
    </location>
</feature>
<evidence type="ECO:0000313" key="2">
    <source>
        <dbReference type="Proteomes" id="UP000814140"/>
    </source>
</evidence>
<accession>A0ACB8SD76</accession>